<feature type="region of interest" description="Disordered" evidence="10">
    <location>
        <begin position="65"/>
        <end position="155"/>
    </location>
</feature>
<feature type="compositionally biased region" description="Polar residues" evidence="10">
    <location>
        <begin position="228"/>
        <end position="237"/>
    </location>
</feature>
<dbReference type="InterPro" id="IPR013083">
    <property type="entry name" value="Znf_RING/FYVE/PHD"/>
</dbReference>
<keyword evidence="6" id="KW-0862">Zinc</keyword>
<keyword evidence="8" id="KW-0539">Nucleus</keyword>
<dbReference type="GO" id="GO:0043565">
    <property type="term" value="F:sequence-specific DNA binding"/>
    <property type="evidence" value="ECO:0007669"/>
    <property type="project" value="InterPro"/>
</dbReference>
<evidence type="ECO:0000256" key="4">
    <source>
        <dbReference type="ARBA" id="ARBA00022763"/>
    </source>
</evidence>
<dbReference type="GO" id="GO:0045944">
    <property type="term" value="P:positive regulation of transcription by RNA polymerase II"/>
    <property type="evidence" value="ECO:0007669"/>
    <property type="project" value="TreeGrafter"/>
</dbReference>
<evidence type="ECO:0000256" key="3">
    <source>
        <dbReference type="ARBA" id="ARBA00022737"/>
    </source>
</evidence>
<evidence type="ECO:0000256" key="7">
    <source>
        <dbReference type="ARBA" id="ARBA00023204"/>
    </source>
</evidence>
<comment type="subcellular location">
    <subcellularLocation>
        <location evidence="1">Nucleus</location>
    </subcellularLocation>
</comment>
<feature type="compositionally biased region" description="Basic and acidic residues" evidence="10">
    <location>
        <begin position="91"/>
        <end position="118"/>
    </location>
</feature>
<evidence type="ECO:0000256" key="6">
    <source>
        <dbReference type="ARBA" id="ARBA00022833"/>
    </source>
</evidence>
<dbReference type="OrthoDB" id="161570at2759"/>
<gene>
    <name evidence="13" type="ORF">BJ684DRAFT_16167</name>
</gene>
<dbReference type="PROSITE" id="PS51805">
    <property type="entry name" value="EPHD"/>
    <property type="match status" value="1"/>
</dbReference>
<keyword evidence="14" id="KW-1185">Reference proteome</keyword>
<evidence type="ECO:0000256" key="8">
    <source>
        <dbReference type="ARBA" id="ARBA00023242"/>
    </source>
</evidence>
<feature type="compositionally biased region" description="Low complexity" evidence="10">
    <location>
        <begin position="331"/>
        <end position="346"/>
    </location>
</feature>
<keyword evidence="5 9" id="KW-0863">Zinc-finger</keyword>
<evidence type="ECO:0000256" key="9">
    <source>
        <dbReference type="PROSITE-ProRule" id="PRU00094"/>
    </source>
</evidence>
<evidence type="ECO:0000259" key="12">
    <source>
        <dbReference type="PROSITE" id="PS51805"/>
    </source>
</evidence>
<dbReference type="PROSITE" id="PS50114">
    <property type="entry name" value="GATA_ZN_FINGER_2"/>
    <property type="match status" value="1"/>
</dbReference>
<dbReference type="PANTHER" id="PTHR13763">
    <property type="entry name" value="BREAST CANCER TYPE 1 SUSCEPTIBILITY PROTEIN BRCA1"/>
    <property type="match status" value="1"/>
</dbReference>
<evidence type="ECO:0000256" key="2">
    <source>
        <dbReference type="ARBA" id="ARBA00022723"/>
    </source>
</evidence>
<dbReference type="InterPro" id="IPR000679">
    <property type="entry name" value="Znf_GATA"/>
</dbReference>
<dbReference type="InterPro" id="IPR029063">
    <property type="entry name" value="SAM-dependent_MTases_sf"/>
</dbReference>
<dbReference type="SMART" id="SM00249">
    <property type="entry name" value="PHD"/>
    <property type="match status" value="1"/>
</dbReference>
<dbReference type="GO" id="GO:0005634">
    <property type="term" value="C:nucleus"/>
    <property type="evidence" value="ECO:0007669"/>
    <property type="project" value="UniProtKB-SubCell"/>
</dbReference>
<evidence type="ECO:0000256" key="1">
    <source>
        <dbReference type="ARBA" id="ARBA00004123"/>
    </source>
</evidence>
<dbReference type="GO" id="GO:0008270">
    <property type="term" value="F:zinc ion binding"/>
    <property type="evidence" value="ECO:0007669"/>
    <property type="project" value="UniProtKB-KW"/>
</dbReference>
<dbReference type="GO" id="GO:0000724">
    <property type="term" value="P:double-strand break repair via homologous recombination"/>
    <property type="evidence" value="ECO:0007669"/>
    <property type="project" value="TreeGrafter"/>
</dbReference>
<evidence type="ECO:0000313" key="14">
    <source>
        <dbReference type="Proteomes" id="UP000267251"/>
    </source>
</evidence>
<feature type="compositionally biased region" description="Polar residues" evidence="10">
    <location>
        <begin position="319"/>
        <end position="330"/>
    </location>
</feature>
<evidence type="ECO:0000256" key="10">
    <source>
        <dbReference type="SAM" id="MobiDB-lite"/>
    </source>
</evidence>
<dbReference type="SUPFAM" id="SSF53335">
    <property type="entry name" value="S-adenosyl-L-methionine-dependent methyltransferases"/>
    <property type="match status" value="2"/>
</dbReference>
<dbReference type="EMBL" id="KZ988022">
    <property type="protein sequence ID" value="RKP13432.1"/>
    <property type="molecule type" value="Genomic_DNA"/>
</dbReference>
<dbReference type="Gene3D" id="3.40.50.150">
    <property type="entry name" value="Vaccinia Virus protein VP39"/>
    <property type="match status" value="2"/>
</dbReference>
<keyword evidence="4" id="KW-0227">DNA damage</keyword>
<keyword evidence="3" id="KW-0677">Repeat</keyword>
<reference evidence="14" key="1">
    <citation type="journal article" date="2018" name="Nat. Microbiol.">
        <title>Leveraging single-cell genomics to expand the fungal tree of life.</title>
        <authorList>
            <person name="Ahrendt S.R."/>
            <person name="Quandt C.A."/>
            <person name="Ciobanu D."/>
            <person name="Clum A."/>
            <person name="Salamov A."/>
            <person name="Andreopoulos B."/>
            <person name="Cheng J.F."/>
            <person name="Woyke T."/>
            <person name="Pelin A."/>
            <person name="Henrissat B."/>
            <person name="Reynolds N.K."/>
            <person name="Benny G.L."/>
            <person name="Smith M.E."/>
            <person name="James T.Y."/>
            <person name="Grigoriev I.V."/>
        </authorList>
    </citation>
    <scope>NUCLEOTIDE SEQUENCE [LARGE SCALE GENOMIC DNA]</scope>
</reference>
<dbReference type="GO" id="GO:0004842">
    <property type="term" value="F:ubiquitin-protein transferase activity"/>
    <property type="evidence" value="ECO:0007669"/>
    <property type="project" value="TreeGrafter"/>
</dbReference>
<dbReference type="InterPro" id="IPR034732">
    <property type="entry name" value="EPHD"/>
</dbReference>
<feature type="domain" description="GATA-type" evidence="11">
    <location>
        <begin position="824"/>
        <end position="848"/>
    </location>
</feature>
<dbReference type="Pfam" id="PF13771">
    <property type="entry name" value="zf-HC5HC2H"/>
    <property type="match status" value="1"/>
</dbReference>
<sequence length="1484" mass="165362">MDTTSSGGSFLCEGCRREPATALIGAMHVGDECLPLYRQPQGRGTRARDPIKALPGLDRVVIKVESEESGNLASSKKKIQGKTTRTKSKAKRPEVTKAKAASKKMDRREAETRPKNDNMPEAILSSSEKEGSGSSLMGSTRTVVTPKSPMKDTSRAMPQKVCESCGQTADALRKVGAIEVCSACAVLFGSSRPTSQKRLRVSEEGKKAGRSHARSPMKSSKDMLSPPRDSSQVSNGSKMMQKQIECLTLPLHPSASLHPTPVNERVTKVVVPMSEEKMCESCACPYTSSEPDDFAFDLCSECAGLFGIWQERQGRGKRSSSIGRITTQGNLPTSSLPSPSRDSSLEPPSPAGRGKKRPLSGRSSDRSATSRGQIEAGKGGKRSKEEGGPRRKCHSCRLLCPGTTFIGALRLCQDCAPLYRPGRVVRRPTVATSPSPSSSKSGMNGSQEGDSQSGDSLIPHSEWKPPQGPLTSRASALPRLELTPLYYIHSPSVPAGPYPGPCFTYRFPWDHVHPRSGFARQNVLSESLLPFHFTIPGEVVESFEKDKVYSGSLSSGKLGKAANPTADESMASSDAGHAFFRAWMQRRRCALCNDDTEEDDSGRNPFIGTHPFLYFPGTEVDGEEARGLGISIPVTRKDTFWVHDRCARFSPEVYQAMDGTWYNVAATVRRGRTLKCTECHERGATIGCFEPSCNRSYHIGCTHRPIEEFHGGGVFWCQKHQWIRDIGIDGYEERVTCDGCHCLVHEEWKSCLKCKGHLQSYDLCLDCFDVYQNDMGDPHPHDPSCFALCEQTLSDRWVRIDYPSIIPTATRKVIEAKKPKVPACAYCHATDVGGWRRGFHGIRLCESCFHLGVRTEDGPARFNGGKGKPEREDPNEYSAAVEDYAHKKYLTRQACWEGSETTTESLVNTELKEFAPKVSQQFSLIFSSTYYDIIGRAPRYFHGSWIPQIVRRALIRFTLPGDLVLSNFLGRGTDAIECFLLRRRCYGIDINPSAVALSQSNCSFALPERFGFDRTARPILRLGDSRALDPDIFPSGTYDHILSHPPYKNCIQYSDHIEGDISRFPRTDEFLREMLQIATESWRLLKPGKYLTMCMGDNREHCFYVPLGFALMDTYEEAGFVIDEVILKRQRNCSQYNLGTILSIQYDFLVFTHEFIITFRKPHENDRPLPPPLEWPVMPKIASNCTERTIPVAPIDRKSVAMGSVWVFLPHDRYGFVDQCVSRIVERFGRDNARWSRMDIAVEMDLTEAPDLLNDTNALNGQLTPEGSDATMIDVVGIDEEDPLEGPTYEMERKRRVEENNRQMISLGILSGLGEYADDGLHLDRLLRPDTPSDTEGDDAPMSLAVIPHVNAMDLFSQCPQIFPRYLEEIGDLAVQAHARLSPSGLLVIGIQDIREMPSGKLHALGPRVLQTIGSRLAERQMKLKDLVIAVPDGYELRPDMVSPPMGKHVEEEYLLSSDGYTRAQDRHLPIVHAYYFVYMKLED</sequence>
<evidence type="ECO:0008006" key="15">
    <source>
        <dbReference type="Google" id="ProtNLM"/>
    </source>
</evidence>
<dbReference type="CDD" id="cd15571">
    <property type="entry name" value="ePHD"/>
    <property type="match status" value="1"/>
</dbReference>
<feature type="region of interest" description="Disordered" evidence="10">
    <location>
        <begin position="426"/>
        <end position="472"/>
    </location>
</feature>
<dbReference type="InterPro" id="IPR001965">
    <property type="entry name" value="Znf_PHD"/>
</dbReference>
<keyword evidence="7" id="KW-0234">DNA repair</keyword>
<name>A0A4P9Y452_9FUNG</name>
<feature type="region of interest" description="Disordered" evidence="10">
    <location>
        <begin position="193"/>
        <end position="237"/>
    </location>
</feature>
<keyword evidence="2" id="KW-0479">Metal-binding</keyword>
<protein>
    <recommendedName>
        <fullName evidence="15">PHD-type domain-containing protein</fullName>
    </recommendedName>
</protein>
<proteinExistence type="predicted"/>
<feature type="compositionally biased region" description="Low complexity" evidence="10">
    <location>
        <begin position="433"/>
        <end position="456"/>
    </location>
</feature>
<dbReference type="Proteomes" id="UP000267251">
    <property type="component" value="Unassembled WGS sequence"/>
</dbReference>
<evidence type="ECO:0000259" key="11">
    <source>
        <dbReference type="PROSITE" id="PS50114"/>
    </source>
</evidence>
<organism evidence="13 14">
    <name type="scientific">Piptocephalis cylindrospora</name>
    <dbReference type="NCBI Taxonomy" id="1907219"/>
    <lineage>
        <taxon>Eukaryota</taxon>
        <taxon>Fungi</taxon>
        <taxon>Fungi incertae sedis</taxon>
        <taxon>Zoopagomycota</taxon>
        <taxon>Zoopagomycotina</taxon>
        <taxon>Zoopagomycetes</taxon>
        <taxon>Zoopagales</taxon>
        <taxon>Piptocephalidaceae</taxon>
        <taxon>Piptocephalis</taxon>
    </lineage>
</organism>
<feature type="region of interest" description="Disordered" evidence="10">
    <location>
        <begin position="313"/>
        <end position="393"/>
    </location>
</feature>
<dbReference type="CDD" id="cd02440">
    <property type="entry name" value="AdoMet_MTases"/>
    <property type="match status" value="1"/>
</dbReference>
<dbReference type="PANTHER" id="PTHR13763:SF0">
    <property type="entry name" value="BREAST CANCER TYPE 1 SUSCEPTIBILITY PROTEIN"/>
    <property type="match status" value="1"/>
</dbReference>
<feature type="domain" description="PHD-type" evidence="12">
    <location>
        <begin position="616"/>
        <end position="721"/>
    </location>
</feature>
<evidence type="ECO:0000313" key="13">
    <source>
        <dbReference type="EMBL" id="RKP13432.1"/>
    </source>
</evidence>
<evidence type="ECO:0000256" key="5">
    <source>
        <dbReference type="ARBA" id="ARBA00022771"/>
    </source>
</evidence>
<dbReference type="InterPro" id="IPR031099">
    <property type="entry name" value="BRCA1-associated"/>
</dbReference>
<accession>A0A4P9Y452</accession>
<feature type="compositionally biased region" description="Basic residues" evidence="10">
    <location>
        <begin position="75"/>
        <end position="90"/>
    </location>
</feature>
<dbReference type="Gene3D" id="3.30.40.10">
    <property type="entry name" value="Zinc/RING finger domain, C3HC4 (zinc finger)"/>
    <property type="match status" value="1"/>
</dbReference>